<dbReference type="GO" id="GO:0031966">
    <property type="term" value="C:mitochondrial membrane"/>
    <property type="evidence" value="ECO:0007669"/>
    <property type="project" value="UniProtKB-SubCell"/>
</dbReference>
<feature type="binding site" evidence="17">
    <location>
        <begin position="109"/>
        <end position="111"/>
    </location>
    <ligand>
        <name>S-adenosyl-L-methionine</name>
        <dbReference type="ChEBI" id="CHEBI:59789"/>
    </ligand>
</feature>
<sequence length="239" mass="26008">MASFFKAKTNPYYYPDLLDASQPSLAFAAASIIFNPLFWNTVARNEYHNKTITKILGGRRYLGCYFLGASIFSLGIFRDHLYNEALKAQPTHPLLTKPEVKYAGAALFAAGNLFVLSSMWALGVTGTYLGDYFGILMDHIVTSFPFNVMANPMYWGSSMSFIGVALWFGKPAGLLLSVLVIVVYYIALQFEEPFTANIYAQAEAAKKKAKGGRSSAAVAQAISSATDSAAARTRSKTAA</sequence>
<feature type="binding site" evidence="17">
    <location>
        <begin position="191"/>
        <end position="192"/>
    </location>
    <ligand>
        <name>S-adenosyl-L-methionine</name>
        <dbReference type="ChEBI" id="CHEBI:59789"/>
    </ligand>
</feature>
<dbReference type="AlphaFoldDB" id="A0AAN6JPD8"/>
<name>A0AAN6JPD8_9BASI</name>
<evidence type="ECO:0000256" key="18">
    <source>
        <dbReference type="SAM" id="Phobius"/>
    </source>
</evidence>
<dbReference type="GO" id="GO:0005789">
    <property type="term" value="C:endoplasmic reticulum membrane"/>
    <property type="evidence" value="ECO:0007669"/>
    <property type="project" value="UniProtKB-SubCell"/>
</dbReference>
<feature type="transmembrane region" description="Helical" evidence="18">
    <location>
        <begin position="102"/>
        <end position="123"/>
    </location>
</feature>
<comment type="similarity">
    <text evidence="17">Belongs to the class VI-like SAM-binding methyltransferase superfamily. PEMT/PEM2 methyltransferase family.</text>
</comment>
<comment type="function">
    <text evidence="17">Catalyzes the second two steps of the methylation pathway of phosphatidylcholine biosynthesis, the SAM-dependent methylation of phosphatidylmonomethylethanolamine (PMME) to phosphatidyldimethylethanolamine (PDME) and of PDME to phosphatidylcholine (PC).</text>
</comment>
<organism evidence="19 20">
    <name type="scientific">Tilletia horrida</name>
    <dbReference type="NCBI Taxonomy" id="155126"/>
    <lineage>
        <taxon>Eukaryota</taxon>
        <taxon>Fungi</taxon>
        <taxon>Dikarya</taxon>
        <taxon>Basidiomycota</taxon>
        <taxon>Ustilaginomycotina</taxon>
        <taxon>Exobasidiomycetes</taxon>
        <taxon>Tilletiales</taxon>
        <taxon>Tilletiaceae</taxon>
        <taxon>Tilletia</taxon>
    </lineage>
</organism>
<feature type="topological domain" description="Lumenal" evidence="17">
    <location>
        <begin position="1"/>
        <end position="22"/>
    </location>
</feature>
<comment type="catalytic activity">
    <reaction evidence="16 17">
        <text>a 1,2-diacyl-sn-glycero-3-phospho-N-methylethanolamine + S-adenosyl-L-methionine = a 1,2-diacyl-sn-glycero-3-phospho-N,N-dimethylethanolamine + S-adenosyl-L-homocysteine + H(+)</text>
        <dbReference type="Rhea" id="RHEA:32735"/>
        <dbReference type="ChEBI" id="CHEBI:15378"/>
        <dbReference type="ChEBI" id="CHEBI:57856"/>
        <dbReference type="ChEBI" id="CHEBI:59789"/>
        <dbReference type="ChEBI" id="CHEBI:64572"/>
        <dbReference type="ChEBI" id="CHEBI:64573"/>
        <dbReference type="EC" id="2.1.1.71"/>
    </reaction>
</comment>
<keyword evidence="20" id="KW-1185">Reference proteome</keyword>
<evidence type="ECO:0000256" key="1">
    <source>
        <dbReference type="ARBA" id="ARBA00004969"/>
    </source>
</evidence>
<feature type="transmembrane region" description="Helical" evidence="18">
    <location>
        <begin position="60"/>
        <end position="77"/>
    </location>
</feature>
<evidence type="ECO:0000256" key="10">
    <source>
        <dbReference type="ARBA" id="ARBA00023098"/>
    </source>
</evidence>
<dbReference type="Gene3D" id="1.20.120.1630">
    <property type="match status" value="1"/>
</dbReference>
<dbReference type="GO" id="GO:0032259">
    <property type="term" value="P:methylation"/>
    <property type="evidence" value="ECO:0007669"/>
    <property type="project" value="UniProtKB-KW"/>
</dbReference>
<evidence type="ECO:0000256" key="13">
    <source>
        <dbReference type="ARBA" id="ARBA00023209"/>
    </source>
</evidence>
<dbReference type="Proteomes" id="UP001176517">
    <property type="component" value="Unassembled WGS sequence"/>
</dbReference>
<gene>
    <name evidence="19" type="primary">PKC1_2</name>
    <name evidence="19" type="ORF">OC846_005576</name>
</gene>
<comment type="caution">
    <text evidence="19">The sequence shown here is derived from an EMBL/GenBank/DDBJ whole genome shotgun (WGS) entry which is preliminary data.</text>
</comment>
<keyword evidence="3 17" id="KW-0444">Lipid biosynthesis</keyword>
<dbReference type="PANTHER" id="PTHR15458">
    <property type="entry name" value="PHOSPHATIDYLETHANOLAMINE N-METHYLTRANSFERASE"/>
    <property type="match status" value="1"/>
</dbReference>
<keyword evidence="19" id="KW-0418">Kinase</keyword>
<feature type="topological domain" description="Cytoplasmic" evidence="17">
    <location>
        <begin position="190"/>
        <end position="239"/>
    </location>
</feature>
<dbReference type="GO" id="GO:0006656">
    <property type="term" value="P:phosphatidylcholine biosynthetic process"/>
    <property type="evidence" value="ECO:0007669"/>
    <property type="project" value="UniProtKB-UniRule"/>
</dbReference>
<dbReference type="GO" id="GO:0000773">
    <property type="term" value="F:phosphatidyl-N-methylethanolamine N-methyltransferase activity"/>
    <property type="evidence" value="ECO:0007669"/>
    <property type="project" value="UniProtKB-UniRule"/>
</dbReference>
<evidence type="ECO:0000313" key="19">
    <source>
        <dbReference type="EMBL" id="KAK0545639.1"/>
    </source>
</evidence>
<evidence type="ECO:0000256" key="8">
    <source>
        <dbReference type="ARBA" id="ARBA00022824"/>
    </source>
</evidence>
<evidence type="ECO:0000256" key="12">
    <source>
        <dbReference type="ARBA" id="ARBA00023136"/>
    </source>
</evidence>
<accession>A0AAN6JPD8</accession>
<evidence type="ECO:0000256" key="11">
    <source>
        <dbReference type="ARBA" id="ARBA00023128"/>
    </source>
</evidence>
<evidence type="ECO:0000313" key="20">
    <source>
        <dbReference type="Proteomes" id="UP001176517"/>
    </source>
</evidence>
<feature type="transmembrane region" description="Helical" evidence="18">
    <location>
        <begin position="161"/>
        <end position="187"/>
    </location>
</feature>
<dbReference type="Pfam" id="PF04191">
    <property type="entry name" value="PEMT"/>
    <property type="match status" value="1"/>
</dbReference>
<feature type="intramembrane region" description="Helical" evidence="17">
    <location>
        <begin position="23"/>
        <end position="43"/>
    </location>
</feature>
<keyword evidence="12 17" id="KW-0472">Membrane</keyword>
<reference evidence="19" key="1">
    <citation type="journal article" date="2023" name="PhytoFront">
        <title>Draft Genome Resources of Seven Strains of Tilletia horrida, Causal Agent of Kernel Smut of Rice.</title>
        <authorList>
            <person name="Khanal S."/>
            <person name="Antony Babu S."/>
            <person name="Zhou X.G."/>
        </authorList>
    </citation>
    <scope>NUCLEOTIDE SEQUENCE</scope>
    <source>
        <strain evidence="19">TX6</strain>
    </source>
</reference>
<keyword evidence="11 17" id="KW-0496">Mitochondrion</keyword>
<comment type="subcellular location">
    <subcellularLocation>
        <location evidence="17">Endoplasmic reticulum membrane</location>
        <topology evidence="17">Multi-pass membrane protein</topology>
    </subcellularLocation>
    <subcellularLocation>
        <location evidence="17">Mitochondrion membrane</location>
        <topology evidence="17">Multi-pass membrane protein</topology>
    </subcellularLocation>
</comment>
<dbReference type="PIRSF" id="PIRSF005444">
    <property type="entry name" value="PEMT"/>
    <property type="match status" value="1"/>
</dbReference>
<keyword evidence="4 17" id="KW-0489">Methyltransferase</keyword>
<evidence type="ECO:0000256" key="4">
    <source>
        <dbReference type="ARBA" id="ARBA00022603"/>
    </source>
</evidence>
<dbReference type="PANTHER" id="PTHR15458:SF5">
    <property type="entry name" value="PHOSPHATIDYLETHANOLAMINE N-METHYLTRANSFERASE"/>
    <property type="match status" value="1"/>
</dbReference>
<keyword evidence="7 17" id="KW-0812">Transmembrane</keyword>
<evidence type="ECO:0000256" key="7">
    <source>
        <dbReference type="ARBA" id="ARBA00022692"/>
    </source>
</evidence>
<evidence type="ECO:0000256" key="9">
    <source>
        <dbReference type="ARBA" id="ARBA00022989"/>
    </source>
</evidence>
<feature type="transmembrane region" description="Helical" evidence="18">
    <location>
        <begin position="135"/>
        <end position="155"/>
    </location>
</feature>
<keyword evidence="8 17" id="KW-0256">Endoplasmic reticulum</keyword>
<dbReference type="HAMAP" id="MF_03216">
    <property type="entry name" value="PLMT"/>
    <property type="match status" value="1"/>
</dbReference>
<feature type="transmembrane region" description="Helical" evidence="18">
    <location>
        <begin position="20"/>
        <end position="39"/>
    </location>
</feature>
<feature type="topological domain" description="Lumenal" evidence="17">
    <location>
        <begin position="44"/>
        <end position="55"/>
    </location>
</feature>
<dbReference type="EMBL" id="JAPDMZ010000222">
    <property type="protein sequence ID" value="KAK0545639.1"/>
    <property type="molecule type" value="Genomic_DNA"/>
</dbReference>
<feature type="topological domain" description="Cytoplasmic" evidence="17">
    <location>
        <begin position="78"/>
        <end position="104"/>
    </location>
</feature>
<keyword evidence="14 17" id="KW-1208">Phospholipid metabolism</keyword>
<keyword evidence="10 17" id="KW-0443">Lipid metabolism</keyword>
<evidence type="ECO:0000256" key="2">
    <source>
        <dbReference type="ARBA" id="ARBA00005189"/>
    </source>
</evidence>
<feature type="topological domain" description="Lumenal" evidence="17">
    <location>
        <begin position="126"/>
        <end position="168"/>
    </location>
</feature>
<dbReference type="FunFam" id="1.20.120.1630:FF:000005">
    <property type="entry name" value="Phosphatidylethanolamine N-methyltransferase"/>
    <property type="match status" value="1"/>
</dbReference>
<dbReference type="GO" id="GO:0016301">
    <property type="term" value="F:kinase activity"/>
    <property type="evidence" value="ECO:0007669"/>
    <property type="project" value="UniProtKB-KW"/>
</dbReference>
<evidence type="ECO:0000256" key="5">
    <source>
        <dbReference type="ARBA" id="ARBA00022679"/>
    </source>
</evidence>
<evidence type="ECO:0000256" key="6">
    <source>
        <dbReference type="ARBA" id="ARBA00022691"/>
    </source>
</evidence>
<dbReference type="InterPro" id="IPR024960">
    <property type="entry name" value="PEMT/MFAP"/>
</dbReference>
<proteinExistence type="inferred from homology"/>
<keyword evidence="13 17" id="KW-0594">Phospholipid biosynthesis</keyword>
<comment type="catalytic activity">
    <reaction evidence="15">
        <text>a 1,2-diacyl-sn-glycero-3-phospho-N,N-dimethylethanolamine + S-adenosyl-L-methionine = a 1,2-diacyl-sn-glycero-3-phosphocholine + S-adenosyl-L-homocysteine + H(+)</text>
        <dbReference type="Rhea" id="RHEA:32739"/>
        <dbReference type="ChEBI" id="CHEBI:15378"/>
        <dbReference type="ChEBI" id="CHEBI:57643"/>
        <dbReference type="ChEBI" id="CHEBI:57856"/>
        <dbReference type="ChEBI" id="CHEBI:59789"/>
        <dbReference type="ChEBI" id="CHEBI:64572"/>
        <dbReference type="EC" id="2.1.1.71"/>
    </reaction>
</comment>
<dbReference type="InterPro" id="IPR007318">
    <property type="entry name" value="Phopholipid_MeTrfase"/>
</dbReference>
<keyword evidence="6 17" id="KW-0949">S-adenosyl-L-methionine</keyword>
<protein>
    <recommendedName>
        <fullName evidence="17">Phosphatidyl-N-methylethanolamine N-methyltransferase</fullName>
        <ecNumber evidence="17">2.1.1.71</ecNumber>
    </recommendedName>
    <alternativeName>
        <fullName evidence="17">Phospholipid methyltransferase</fullName>
        <shortName evidence="17">PLMT</shortName>
    </alternativeName>
</protein>
<evidence type="ECO:0000256" key="3">
    <source>
        <dbReference type="ARBA" id="ARBA00022516"/>
    </source>
</evidence>
<keyword evidence="5 17" id="KW-0808">Transferase</keyword>
<dbReference type="EC" id="2.1.1.71" evidence="17"/>
<evidence type="ECO:0000256" key="16">
    <source>
        <dbReference type="ARBA" id="ARBA00052459"/>
    </source>
</evidence>
<evidence type="ECO:0000256" key="17">
    <source>
        <dbReference type="HAMAP-Rule" id="MF_03216"/>
    </source>
</evidence>
<keyword evidence="9 17" id="KW-1133">Transmembrane helix</keyword>
<evidence type="ECO:0000256" key="14">
    <source>
        <dbReference type="ARBA" id="ARBA00023264"/>
    </source>
</evidence>
<comment type="pathway">
    <text evidence="1 17">Phospholipid metabolism; phosphatidylcholine biosynthesis.</text>
</comment>
<dbReference type="PROSITE" id="PS51599">
    <property type="entry name" value="SAM_PEMT_PEM2"/>
    <property type="match status" value="1"/>
</dbReference>
<comment type="pathway">
    <text evidence="2">Lipid metabolism.</text>
</comment>
<evidence type="ECO:0000256" key="15">
    <source>
        <dbReference type="ARBA" id="ARBA00051252"/>
    </source>
</evidence>